<organism evidence="3 4">
    <name type="scientific">Tritrichomonas musculus</name>
    <dbReference type="NCBI Taxonomy" id="1915356"/>
    <lineage>
        <taxon>Eukaryota</taxon>
        <taxon>Metamonada</taxon>
        <taxon>Parabasalia</taxon>
        <taxon>Tritrichomonadida</taxon>
        <taxon>Tritrichomonadidae</taxon>
        <taxon>Tritrichomonas</taxon>
    </lineage>
</organism>
<evidence type="ECO:0000256" key="1">
    <source>
        <dbReference type="SAM" id="Coils"/>
    </source>
</evidence>
<comment type="caution">
    <text evidence="3">The sequence shown here is derived from an EMBL/GenBank/DDBJ whole genome shotgun (WGS) entry which is preliminary data.</text>
</comment>
<dbReference type="EMBL" id="JAPFFF010000009">
    <property type="protein sequence ID" value="KAK8882726.1"/>
    <property type="molecule type" value="Genomic_DNA"/>
</dbReference>
<accession>A0ABR2JWB9</accession>
<evidence type="ECO:0000313" key="3">
    <source>
        <dbReference type="EMBL" id="KAK8882726.1"/>
    </source>
</evidence>
<feature type="compositionally biased region" description="Polar residues" evidence="2">
    <location>
        <begin position="88"/>
        <end position="100"/>
    </location>
</feature>
<reference evidence="3 4" key="1">
    <citation type="submission" date="2024-04" db="EMBL/GenBank/DDBJ databases">
        <title>Tritrichomonas musculus Genome.</title>
        <authorList>
            <person name="Alves-Ferreira E."/>
            <person name="Grigg M."/>
            <person name="Lorenzi H."/>
            <person name="Galac M."/>
        </authorList>
    </citation>
    <scope>NUCLEOTIDE SEQUENCE [LARGE SCALE GENOMIC DNA]</scope>
    <source>
        <strain evidence="3 4">EAF2021</strain>
    </source>
</reference>
<evidence type="ECO:0000256" key="2">
    <source>
        <dbReference type="SAM" id="MobiDB-lite"/>
    </source>
</evidence>
<feature type="compositionally biased region" description="Low complexity" evidence="2">
    <location>
        <begin position="101"/>
        <end position="111"/>
    </location>
</feature>
<keyword evidence="4" id="KW-1185">Reference proteome</keyword>
<gene>
    <name evidence="3" type="ORF">M9Y10_045367</name>
</gene>
<feature type="region of interest" description="Disordered" evidence="2">
    <location>
        <begin position="87"/>
        <end position="124"/>
    </location>
</feature>
<evidence type="ECO:0000313" key="4">
    <source>
        <dbReference type="Proteomes" id="UP001470230"/>
    </source>
</evidence>
<keyword evidence="1" id="KW-0175">Coiled coil</keyword>
<sequence>MSSRISPRTNRKPVKTQVVTESHLNYLQKEVEKYNSQIASIQKKIDLHLSKKSEEEMIKAEDEKKLKHVDFIKTLLDKYRKEIGMPSESYQQSFSNSGANSPTSKKQSSSSRTKKISESGDDSTQILSTPNTLLDYTIFKFNKKKAEIDDLSEQIRRLQEMLAGLQSQALKTKNIIDKLNLLIPNLKIEFSKLNFDETVNAILLDRNTFKKVASIDFNRESINQRKSQIKQLKKEIQDLVPPKVMLKMEKHPGNNKNNCITIPPSKEMSNAKSFEDKKIKNGMINLKPILMHASMNRTNNVSIRMRNVSASLGGFDKSIDRIKNKLQGDVVVFKLLKPSGTFNQFKEKAKEIIELKEKIKKNKKELDEIRATDIPKIKALSPEGLLKWYNDLVKQINIESTKYDSDIDRARRQLKDAQKISDKKIAMLTKSVEEKKSGK</sequence>
<name>A0ABR2JWB9_9EUKA</name>
<dbReference type="Proteomes" id="UP001470230">
    <property type="component" value="Unassembled WGS sequence"/>
</dbReference>
<proteinExistence type="predicted"/>
<protein>
    <submittedName>
        <fullName evidence="3">Uncharacterized protein</fullName>
    </submittedName>
</protein>
<feature type="coiled-coil region" evidence="1">
    <location>
        <begin position="342"/>
        <end position="372"/>
    </location>
</feature>
<feature type="coiled-coil region" evidence="1">
    <location>
        <begin position="141"/>
        <end position="168"/>
    </location>
</feature>